<dbReference type="STRING" id="938405.SAMN02927895_02168"/>
<dbReference type="GO" id="GO:0000272">
    <property type="term" value="P:polysaccharide catabolic process"/>
    <property type="evidence" value="ECO:0007669"/>
    <property type="project" value="InterPro"/>
</dbReference>
<keyword evidence="4" id="KW-0732">Signal</keyword>
<comment type="similarity">
    <text evidence="3">Belongs to the glycosyl hydrolase 5 (cellulase A) family.</text>
</comment>
<dbReference type="GO" id="GO:0004553">
    <property type="term" value="F:hydrolase activity, hydrolyzing O-glycosyl compounds"/>
    <property type="evidence" value="ECO:0007669"/>
    <property type="project" value="InterPro"/>
</dbReference>
<keyword evidence="7" id="KW-1185">Reference proteome</keyword>
<dbReference type="EMBL" id="FMZX01000002">
    <property type="protein sequence ID" value="SDC81181.1"/>
    <property type="molecule type" value="Genomic_DNA"/>
</dbReference>
<dbReference type="AlphaFoldDB" id="A0A1G6PMI5"/>
<proteinExistence type="inferred from homology"/>
<evidence type="ECO:0000313" key="7">
    <source>
        <dbReference type="Proteomes" id="UP000198925"/>
    </source>
</evidence>
<name>A0A1G6PMI5_9PROT</name>
<evidence type="ECO:0000256" key="2">
    <source>
        <dbReference type="ARBA" id="ARBA00023295"/>
    </source>
</evidence>
<dbReference type="SUPFAM" id="SSF51445">
    <property type="entry name" value="(Trans)glycosidases"/>
    <property type="match status" value="1"/>
</dbReference>
<keyword evidence="1 3" id="KW-0378">Hydrolase</keyword>
<feature type="signal peptide" evidence="4">
    <location>
        <begin position="1"/>
        <end position="22"/>
    </location>
</feature>
<evidence type="ECO:0000256" key="3">
    <source>
        <dbReference type="RuleBase" id="RU361153"/>
    </source>
</evidence>
<organism evidence="6 7">
    <name type="scientific">Belnapia rosea</name>
    <dbReference type="NCBI Taxonomy" id="938405"/>
    <lineage>
        <taxon>Bacteria</taxon>
        <taxon>Pseudomonadati</taxon>
        <taxon>Pseudomonadota</taxon>
        <taxon>Alphaproteobacteria</taxon>
        <taxon>Acetobacterales</taxon>
        <taxon>Roseomonadaceae</taxon>
        <taxon>Belnapia</taxon>
    </lineage>
</organism>
<feature type="domain" description="Glycoside hydrolase family 5" evidence="5">
    <location>
        <begin position="139"/>
        <end position="277"/>
    </location>
</feature>
<evidence type="ECO:0000256" key="4">
    <source>
        <dbReference type="SAM" id="SignalP"/>
    </source>
</evidence>
<dbReference type="InterPro" id="IPR001547">
    <property type="entry name" value="Glyco_hydro_5"/>
</dbReference>
<feature type="chain" id="PRO_5011460569" evidence="4">
    <location>
        <begin position="23"/>
        <end position="304"/>
    </location>
</feature>
<dbReference type="OrthoDB" id="9800955at2"/>
<evidence type="ECO:0000256" key="1">
    <source>
        <dbReference type="ARBA" id="ARBA00022801"/>
    </source>
</evidence>
<dbReference type="Gene3D" id="3.20.20.80">
    <property type="entry name" value="Glycosidases"/>
    <property type="match status" value="1"/>
</dbReference>
<dbReference type="InterPro" id="IPR017853">
    <property type="entry name" value="GH"/>
</dbReference>
<dbReference type="Pfam" id="PF00150">
    <property type="entry name" value="Cellulase"/>
    <property type="match status" value="1"/>
</dbReference>
<evidence type="ECO:0000259" key="5">
    <source>
        <dbReference type="Pfam" id="PF00150"/>
    </source>
</evidence>
<accession>A0A1G6PMI5</accession>
<dbReference type="Proteomes" id="UP000198925">
    <property type="component" value="Unassembled WGS sequence"/>
</dbReference>
<evidence type="ECO:0000313" key="6">
    <source>
        <dbReference type="EMBL" id="SDC81181.1"/>
    </source>
</evidence>
<dbReference type="RefSeq" id="WP_090563384.1">
    <property type="nucleotide sequence ID" value="NZ_FMXZ01000004.1"/>
</dbReference>
<reference evidence="6 7" key="1">
    <citation type="submission" date="2016-10" db="EMBL/GenBank/DDBJ databases">
        <authorList>
            <person name="de Groot N.N."/>
        </authorList>
    </citation>
    <scope>NUCLEOTIDE SEQUENCE [LARGE SCALE GENOMIC DNA]</scope>
    <source>
        <strain evidence="6 7">CPCC 100156</strain>
    </source>
</reference>
<protein>
    <submittedName>
        <fullName evidence="6">Cellulase (Glycosyl hydrolase family 5)</fullName>
    </submittedName>
</protein>
<sequence length="304" mass="33952">MPTRRGLLALPLAGALAGPALAQDLSPIRRRIANLRLGANLERWYTISKDNQPRRLGAGWWRGFRAAGFDHVRIFLPEVGQTGTGLEIPGMFLNAVQDAVAAGLPVLLGMADFYYQKKPWSERDWAGLRSRAQFFGARTDPSMVVLAAINEPVFDDTASWMPVRDRLLAEMRRAAPRHLLMWGGREWNSAPSLLECSLPEDPNTIAEVHDYQGTGNPNRFQAVAAWRDRNRMPVIVSELGGAFGHETNRAAWAADLARVLPELRRLHLPATLWSYSHGSHWRMQNGDEPMPKPDLIPPAMLSAR</sequence>
<gene>
    <name evidence="6" type="ORF">SAMN04487779_1002441</name>
</gene>
<keyword evidence="2 3" id="KW-0326">Glycosidase</keyword>